<feature type="region of interest" description="Disordered" evidence="1">
    <location>
        <begin position="145"/>
        <end position="172"/>
    </location>
</feature>
<keyword evidence="3" id="KW-1185">Reference proteome</keyword>
<dbReference type="AlphaFoldDB" id="A0A074VLF5"/>
<proteinExistence type="predicted"/>
<dbReference type="HOGENOM" id="CLU_070881_0_0_1"/>
<gene>
    <name evidence="2" type="ORF">M437DRAFT_59017</name>
</gene>
<dbReference type="EMBL" id="KL584854">
    <property type="protein sequence ID" value="KEQ58492.1"/>
    <property type="molecule type" value="Genomic_DNA"/>
</dbReference>
<accession>A0A074VLF5</accession>
<dbReference type="RefSeq" id="XP_040875515.1">
    <property type="nucleotide sequence ID" value="XM_041023503.1"/>
</dbReference>
<protein>
    <submittedName>
        <fullName evidence="2">Uncharacterized protein</fullName>
    </submittedName>
</protein>
<dbReference type="Proteomes" id="UP000030672">
    <property type="component" value="Unassembled WGS sequence"/>
</dbReference>
<organism evidence="2 3">
    <name type="scientific">Aureobasidium melanogenum (strain CBS 110374)</name>
    <name type="common">Aureobasidium pullulans var. melanogenum</name>
    <dbReference type="NCBI Taxonomy" id="1043003"/>
    <lineage>
        <taxon>Eukaryota</taxon>
        <taxon>Fungi</taxon>
        <taxon>Dikarya</taxon>
        <taxon>Ascomycota</taxon>
        <taxon>Pezizomycotina</taxon>
        <taxon>Dothideomycetes</taxon>
        <taxon>Dothideomycetidae</taxon>
        <taxon>Dothideales</taxon>
        <taxon>Saccotheciaceae</taxon>
        <taxon>Aureobasidium</taxon>
    </lineage>
</organism>
<name>A0A074VLF5_AURM1</name>
<dbReference type="GeneID" id="63916876"/>
<evidence type="ECO:0000256" key="1">
    <source>
        <dbReference type="SAM" id="MobiDB-lite"/>
    </source>
</evidence>
<evidence type="ECO:0000313" key="2">
    <source>
        <dbReference type="EMBL" id="KEQ58492.1"/>
    </source>
</evidence>
<evidence type="ECO:0000313" key="3">
    <source>
        <dbReference type="Proteomes" id="UP000030672"/>
    </source>
</evidence>
<sequence length="276" mass="30867">MSWMDSWSRPKKNAATPPPLYLTSSEVRYCHVCGRVIGSRKSNTAKSAATEVKFCSDRCKRHKLRSVDKRIEAAFAALLDGQDASQFAAKQQKVKGDPRILVSCSEVETLIFGSREDPEKTFGRKKNRARRGFADDDVWKSVDMVDSDTDTGTAETVSADEDTTETGGGDTDADVVKLKGRVRPPQSESEVNGSIGGEKGWAERIHETPEMLQKRREGQRRAEEKEMVKCAARRAVVFGLESSRQEGKRMCEAVMHGAVVEPSYAKGDWFIRWREE</sequence>
<reference evidence="2 3" key="1">
    <citation type="journal article" date="2014" name="BMC Genomics">
        <title>Genome sequencing of four Aureobasidium pullulans varieties: biotechnological potential, stress tolerance, and description of new species.</title>
        <authorList>
            <person name="Gostin Ar C."/>
            <person name="Ohm R.A."/>
            <person name="Kogej T."/>
            <person name="Sonjak S."/>
            <person name="Turk M."/>
            <person name="Zajc J."/>
            <person name="Zalar P."/>
            <person name="Grube M."/>
            <person name="Sun H."/>
            <person name="Han J."/>
            <person name="Sharma A."/>
            <person name="Chiniquy J."/>
            <person name="Ngan C.Y."/>
            <person name="Lipzen A."/>
            <person name="Barry K."/>
            <person name="Grigoriev I.V."/>
            <person name="Gunde-Cimerman N."/>
        </authorList>
    </citation>
    <scope>NUCLEOTIDE SEQUENCE [LARGE SCALE GENOMIC DNA]</scope>
    <source>
        <strain evidence="2 3">CBS 110374</strain>
    </source>
</reference>